<dbReference type="InterPro" id="IPR015421">
    <property type="entry name" value="PyrdxlP-dep_Trfase_major"/>
</dbReference>
<comment type="similarity">
    <text evidence="1">Belongs to the DegT/DnrJ/EryC1 family.</text>
</comment>
<proteinExistence type="inferred from homology"/>
<dbReference type="GO" id="GO:0008483">
    <property type="term" value="F:transaminase activity"/>
    <property type="evidence" value="ECO:0007669"/>
    <property type="project" value="UniProtKB-KW"/>
</dbReference>
<dbReference type="PANTHER" id="PTHR30244">
    <property type="entry name" value="TRANSAMINASE"/>
    <property type="match status" value="1"/>
</dbReference>
<dbReference type="InterPro" id="IPR000653">
    <property type="entry name" value="DegT/StrS_aminotransferase"/>
</dbReference>
<gene>
    <name evidence="2" type="ORF">Bealeia1_01702</name>
</gene>
<dbReference type="PANTHER" id="PTHR30244:SF42">
    <property type="entry name" value="UDP-2-ACETAMIDO-2-DEOXY-3-OXO-D-GLUCURONATE AMINOTRANSFERASE"/>
    <property type="match status" value="1"/>
</dbReference>
<dbReference type="Gene3D" id="3.90.1150.10">
    <property type="entry name" value="Aspartate Aminotransferase, domain 1"/>
    <property type="match status" value="1"/>
</dbReference>
<dbReference type="SUPFAM" id="SSF53383">
    <property type="entry name" value="PLP-dependent transferases"/>
    <property type="match status" value="1"/>
</dbReference>
<dbReference type="Proteomes" id="UP001330434">
    <property type="component" value="Chromosome"/>
</dbReference>
<dbReference type="CDD" id="cd00616">
    <property type="entry name" value="AHBA_syn"/>
    <property type="match status" value="1"/>
</dbReference>
<accession>A0ABZ2C510</accession>
<evidence type="ECO:0000313" key="2">
    <source>
        <dbReference type="EMBL" id="WVX67495.1"/>
    </source>
</evidence>
<sequence>MTPHIPFIDLSLQQTRIRPLIDAAIARVLDNGSYILGKEVTELESDLTRHSGAKHVLSCSNGTDALALILRAKNVSTGDAIFVPSFTFAASAEVIAWMGAEAIFVDVDPHTFNMDPESLKAGIQKVKTMALKPKGIIAVGIFGQPADMDTLSSIAHENNLWIMDDAAQSYGAFYKGKRAGNLADYTTTSFYPAKPLGCYGDGGAVFCNDDETFEILKSLRVHGQGTDKYENVRIGMNARLDTIQAAVLIEKLKIFDEEFEMRQKVADRYTQGLSDVVKTPFVMPETQSSWAQYTTLVDANVRSQIVSDLNAKGIPTCLFYANPLHTQKAYCHYPLATNQLKITEDLAGRVICLPMSPYISKETQDYIIENFRETMTRYTQRAA</sequence>
<evidence type="ECO:0000313" key="3">
    <source>
        <dbReference type="Proteomes" id="UP001330434"/>
    </source>
</evidence>
<keyword evidence="3" id="KW-1185">Reference proteome</keyword>
<keyword evidence="2" id="KW-0808">Transferase</keyword>
<evidence type="ECO:0000256" key="1">
    <source>
        <dbReference type="RuleBase" id="RU004508"/>
    </source>
</evidence>
<protein>
    <submittedName>
        <fullName evidence="2">DegT/DnrJ/EryC1/StrS aminotransferase family protein</fullName>
    </submittedName>
</protein>
<dbReference type="Gene3D" id="3.40.640.10">
    <property type="entry name" value="Type I PLP-dependent aspartate aminotransferase-like (Major domain)"/>
    <property type="match status" value="1"/>
</dbReference>
<dbReference type="InterPro" id="IPR015424">
    <property type="entry name" value="PyrdxlP-dep_Trfase"/>
</dbReference>
<organism evidence="2 3">
    <name type="scientific">Candidatus Bealeia paramacronuclearis</name>
    <dbReference type="NCBI Taxonomy" id="1921001"/>
    <lineage>
        <taxon>Bacteria</taxon>
        <taxon>Pseudomonadati</taxon>
        <taxon>Pseudomonadota</taxon>
        <taxon>Alphaproteobacteria</taxon>
        <taxon>Holosporales</taxon>
        <taxon>Holosporaceae</taxon>
        <taxon>Candidatus Bealeia</taxon>
    </lineage>
</organism>
<keyword evidence="2" id="KW-0032">Aminotransferase</keyword>
<dbReference type="InterPro" id="IPR015422">
    <property type="entry name" value="PyrdxlP-dep_Trfase_small"/>
</dbReference>
<keyword evidence="1" id="KW-0663">Pyridoxal phosphate</keyword>
<dbReference type="PIRSF" id="PIRSF000390">
    <property type="entry name" value="PLP_StrS"/>
    <property type="match status" value="1"/>
</dbReference>
<dbReference type="EMBL" id="CP133270">
    <property type="protein sequence ID" value="WVX67495.1"/>
    <property type="molecule type" value="Genomic_DNA"/>
</dbReference>
<dbReference type="Pfam" id="PF01041">
    <property type="entry name" value="DegT_DnrJ_EryC1"/>
    <property type="match status" value="1"/>
</dbReference>
<reference evidence="2 3" key="1">
    <citation type="journal article" date="2024" name="Environ. Microbiol.">
        <title>Novel evolutionary insights on the interactions of the Holosporales (Alphaproteobacteria) with eukaryotic hosts from comparative genomics.</title>
        <authorList>
            <person name="Giovannini M."/>
            <person name="Petroni G."/>
            <person name="Castelli M."/>
        </authorList>
    </citation>
    <scope>NUCLEOTIDE SEQUENCE [LARGE SCALE GENOMIC DNA]</scope>
    <source>
        <strain evidence="2 3">US_Bl 15I1</strain>
    </source>
</reference>
<name>A0ABZ2C510_9PROT</name>